<dbReference type="EMBL" id="BKAU01000004">
    <property type="protein sequence ID" value="GEP97234.1"/>
    <property type="molecule type" value="Genomic_DNA"/>
</dbReference>
<dbReference type="Proteomes" id="UP000321436">
    <property type="component" value="Unassembled WGS sequence"/>
</dbReference>
<name>A0A512RNF8_9BACT</name>
<reference evidence="1 2" key="1">
    <citation type="submission" date="2019-07" db="EMBL/GenBank/DDBJ databases">
        <title>Whole genome shotgun sequence of Chitinophaga cymbidii NBRC 109752.</title>
        <authorList>
            <person name="Hosoyama A."/>
            <person name="Uohara A."/>
            <person name="Ohji S."/>
            <person name="Ichikawa N."/>
        </authorList>
    </citation>
    <scope>NUCLEOTIDE SEQUENCE [LARGE SCALE GENOMIC DNA]</scope>
    <source>
        <strain evidence="1 2">NBRC 109752</strain>
    </source>
</reference>
<dbReference type="RefSeq" id="WP_146864607.1">
    <property type="nucleotide sequence ID" value="NZ_BKAU01000004.1"/>
</dbReference>
<organism evidence="1 2">
    <name type="scientific">Chitinophaga cymbidii</name>
    <dbReference type="NCBI Taxonomy" id="1096750"/>
    <lineage>
        <taxon>Bacteria</taxon>
        <taxon>Pseudomonadati</taxon>
        <taxon>Bacteroidota</taxon>
        <taxon>Chitinophagia</taxon>
        <taxon>Chitinophagales</taxon>
        <taxon>Chitinophagaceae</taxon>
        <taxon>Chitinophaga</taxon>
    </lineage>
</organism>
<protein>
    <submittedName>
        <fullName evidence="1">Uncharacterized protein</fullName>
    </submittedName>
</protein>
<proteinExistence type="predicted"/>
<gene>
    <name evidence="1" type="ORF">CCY01nite_34940</name>
</gene>
<accession>A0A512RNF8</accession>
<dbReference type="AlphaFoldDB" id="A0A512RNF8"/>
<keyword evidence="2" id="KW-1185">Reference proteome</keyword>
<comment type="caution">
    <text evidence="1">The sequence shown here is derived from an EMBL/GenBank/DDBJ whole genome shotgun (WGS) entry which is preliminary data.</text>
</comment>
<sequence length="141" mass="16268">MPSSKSLPAQFAYALKAAKETRFLFNSLEELQLQSIDISKVRNEYYHKWKYDRAKEEFGLDFRVVFKIKEQVFIDYGVQVLFKTSGLSSNKIPELLLLNFYGIAIATIRGMLVVRLAGSDYPAIFVPIFHPSDIRELFLHA</sequence>
<evidence type="ECO:0000313" key="2">
    <source>
        <dbReference type="Proteomes" id="UP000321436"/>
    </source>
</evidence>
<evidence type="ECO:0000313" key="1">
    <source>
        <dbReference type="EMBL" id="GEP97234.1"/>
    </source>
</evidence>